<keyword evidence="1" id="KW-0472">Membrane</keyword>
<keyword evidence="3" id="KW-1185">Reference proteome</keyword>
<dbReference type="AlphaFoldDB" id="A0A9D4BRI5"/>
<evidence type="ECO:0000256" key="1">
    <source>
        <dbReference type="SAM" id="Phobius"/>
    </source>
</evidence>
<keyword evidence="1" id="KW-1133">Transmembrane helix</keyword>
<evidence type="ECO:0000313" key="3">
    <source>
        <dbReference type="Proteomes" id="UP000828390"/>
    </source>
</evidence>
<name>A0A9D4BRI5_DREPO</name>
<dbReference type="EMBL" id="JAIWYP010000015">
    <property type="protein sequence ID" value="KAH3704821.1"/>
    <property type="molecule type" value="Genomic_DNA"/>
</dbReference>
<feature type="transmembrane region" description="Helical" evidence="1">
    <location>
        <begin position="20"/>
        <end position="43"/>
    </location>
</feature>
<evidence type="ECO:0000313" key="2">
    <source>
        <dbReference type="EMBL" id="KAH3704821.1"/>
    </source>
</evidence>
<dbReference type="Proteomes" id="UP000828390">
    <property type="component" value="Unassembled WGS sequence"/>
</dbReference>
<proteinExistence type="predicted"/>
<organism evidence="2 3">
    <name type="scientific">Dreissena polymorpha</name>
    <name type="common">Zebra mussel</name>
    <name type="synonym">Mytilus polymorpha</name>
    <dbReference type="NCBI Taxonomy" id="45954"/>
    <lineage>
        <taxon>Eukaryota</taxon>
        <taxon>Metazoa</taxon>
        <taxon>Spiralia</taxon>
        <taxon>Lophotrochozoa</taxon>
        <taxon>Mollusca</taxon>
        <taxon>Bivalvia</taxon>
        <taxon>Autobranchia</taxon>
        <taxon>Heteroconchia</taxon>
        <taxon>Euheterodonta</taxon>
        <taxon>Imparidentia</taxon>
        <taxon>Neoheterodontei</taxon>
        <taxon>Myida</taxon>
        <taxon>Dreissenoidea</taxon>
        <taxon>Dreissenidae</taxon>
        <taxon>Dreissena</taxon>
    </lineage>
</organism>
<keyword evidence="1" id="KW-0812">Transmembrane</keyword>
<comment type="caution">
    <text evidence="2">The sequence shown here is derived from an EMBL/GenBank/DDBJ whole genome shotgun (WGS) entry which is preliminary data.</text>
</comment>
<reference evidence="2" key="1">
    <citation type="journal article" date="2019" name="bioRxiv">
        <title>The Genome of the Zebra Mussel, Dreissena polymorpha: A Resource for Invasive Species Research.</title>
        <authorList>
            <person name="McCartney M.A."/>
            <person name="Auch B."/>
            <person name="Kono T."/>
            <person name="Mallez S."/>
            <person name="Zhang Y."/>
            <person name="Obille A."/>
            <person name="Becker A."/>
            <person name="Abrahante J.E."/>
            <person name="Garbe J."/>
            <person name="Badalamenti J.P."/>
            <person name="Herman A."/>
            <person name="Mangelson H."/>
            <person name="Liachko I."/>
            <person name="Sullivan S."/>
            <person name="Sone E.D."/>
            <person name="Koren S."/>
            <person name="Silverstein K.A.T."/>
            <person name="Beckman K.B."/>
            <person name="Gohl D.M."/>
        </authorList>
    </citation>
    <scope>NUCLEOTIDE SEQUENCE</scope>
    <source>
        <strain evidence="2">Duluth1</strain>
        <tissue evidence="2">Whole animal</tissue>
    </source>
</reference>
<protein>
    <submittedName>
        <fullName evidence="2">Uncharacterized protein</fullName>
    </submittedName>
</protein>
<accession>A0A9D4BRI5</accession>
<reference evidence="2" key="2">
    <citation type="submission" date="2020-11" db="EMBL/GenBank/DDBJ databases">
        <authorList>
            <person name="McCartney M.A."/>
            <person name="Auch B."/>
            <person name="Kono T."/>
            <person name="Mallez S."/>
            <person name="Becker A."/>
            <person name="Gohl D.M."/>
            <person name="Silverstein K.A.T."/>
            <person name="Koren S."/>
            <person name="Bechman K.B."/>
            <person name="Herman A."/>
            <person name="Abrahante J.E."/>
            <person name="Garbe J."/>
        </authorList>
    </citation>
    <scope>NUCLEOTIDE SEQUENCE</scope>
    <source>
        <strain evidence="2">Duluth1</strain>
        <tissue evidence="2">Whole animal</tissue>
    </source>
</reference>
<sequence>MMMAFAIFADKDPDTDYGAGFYLFVIAFLLALTVTGLCIKFMIDYIKAKVHHGPVLERLRQYATEGGSEKANVYEGMPMIRSQANTNNVTIAFIEMEET</sequence>
<gene>
    <name evidence="2" type="ORF">DPMN_079882</name>
</gene>